<proteinExistence type="predicted"/>
<organism evidence="1 2">
    <name type="scientific">Colletotrichum scovillei</name>
    <dbReference type="NCBI Taxonomy" id="1209932"/>
    <lineage>
        <taxon>Eukaryota</taxon>
        <taxon>Fungi</taxon>
        <taxon>Dikarya</taxon>
        <taxon>Ascomycota</taxon>
        <taxon>Pezizomycotina</taxon>
        <taxon>Sordariomycetes</taxon>
        <taxon>Hypocreomycetidae</taxon>
        <taxon>Glomerellales</taxon>
        <taxon>Glomerellaceae</taxon>
        <taxon>Colletotrichum</taxon>
        <taxon>Colletotrichum acutatum species complex</taxon>
    </lineage>
</organism>
<dbReference type="AlphaFoldDB" id="A0A9P7UIP7"/>
<dbReference type="EMBL" id="JAESDN010000001">
    <property type="protein sequence ID" value="KAG7058510.1"/>
    <property type="molecule type" value="Genomic_DNA"/>
</dbReference>
<comment type="caution">
    <text evidence="1">The sequence shown here is derived from an EMBL/GenBank/DDBJ whole genome shotgun (WGS) entry which is preliminary data.</text>
</comment>
<evidence type="ECO:0000313" key="1">
    <source>
        <dbReference type="EMBL" id="KAG7058510.1"/>
    </source>
</evidence>
<reference evidence="1" key="1">
    <citation type="submission" date="2021-05" db="EMBL/GenBank/DDBJ databases">
        <title>Comparative genomics of three Colletotrichum scovillei strains and genetic complementation revealed genes involved fungal growth and virulence on chili pepper.</title>
        <authorList>
            <person name="Hsieh D.-K."/>
            <person name="Chuang S.-C."/>
            <person name="Chen C.-Y."/>
            <person name="Chao Y.-T."/>
            <person name="Lu M.-Y.J."/>
            <person name="Lee M.-H."/>
            <person name="Shih M.-C."/>
        </authorList>
    </citation>
    <scope>NUCLEOTIDE SEQUENCE</scope>
    <source>
        <strain evidence="1">Coll-153</strain>
    </source>
</reference>
<gene>
    <name evidence="1" type="ORF">JMJ77_005885</name>
</gene>
<accession>A0A9P7UIP7</accession>
<name>A0A9P7UIP7_9PEZI</name>
<evidence type="ECO:0000313" key="2">
    <source>
        <dbReference type="Proteomes" id="UP000699042"/>
    </source>
</evidence>
<sequence>MPLVYYYCDGVSARTNSRPTH</sequence>
<keyword evidence="2" id="KW-1185">Reference proteome</keyword>
<protein>
    <submittedName>
        <fullName evidence="1">Uncharacterized protein</fullName>
    </submittedName>
</protein>
<dbReference type="Proteomes" id="UP000699042">
    <property type="component" value="Unassembled WGS sequence"/>
</dbReference>
<feature type="non-terminal residue" evidence="1">
    <location>
        <position position="1"/>
    </location>
</feature>